<evidence type="ECO:0000313" key="2">
    <source>
        <dbReference type="EMBL" id="KAH1184402.1"/>
    </source>
</evidence>
<accession>A0A9D3XQU0</accession>
<reference evidence="2" key="1">
    <citation type="submission" date="2021-09" db="EMBL/GenBank/DDBJ databases">
        <title>The genome of Mauremys mutica provides insights into the evolution of semi-aquatic lifestyle.</title>
        <authorList>
            <person name="Gong S."/>
            <person name="Gao Y."/>
        </authorList>
    </citation>
    <scope>NUCLEOTIDE SEQUENCE</scope>
    <source>
        <strain evidence="2">MM-2020</strain>
        <tissue evidence="2">Muscle</tissue>
    </source>
</reference>
<dbReference type="Proteomes" id="UP000827986">
    <property type="component" value="Unassembled WGS sequence"/>
</dbReference>
<organism evidence="2 3">
    <name type="scientific">Mauremys mutica</name>
    <name type="common">yellowpond turtle</name>
    <dbReference type="NCBI Taxonomy" id="74926"/>
    <lineage>
        <taxon>Eukaryota</taxon>
        <taxon>Metazoa</taxon>
        <taxon>Chordata</taxon>
        <taxon>Craniata</taxon>
        <taxon>Vertebrata</taxon>
        <taxon>Euteleostomi</taxon>
        <taxon>Archelosauria</taxon>
        <taxon>Testudinata</taxon>
        <taxon>Testudines</taxon>
        <taxon>Cryptodira</taxon>
        <taxon>Durocryptodira</taxon>
        <taxon>Testudinoidea</taxon>
        <taxon>Geoemydidae</taxon>
        <taxon>Geoemydinae</taxon>
        <taxon>Mauremys</taxon>
    </lineage>
</organism>
<comment type="caution">
    <text evidence="2">The sequence shown here is derived from an EMBL/GenBank/DDBJ whole genome shotgun (WGS) entry which is preliminary data.</text>
</comment>
<evidence type="ECO:0000313" key="3">
    <source>
        <dbReference type="Proteomes" id="UP000827986"/>
    </source>
</evidence>
<evidence type="ECO:0000256" key="1">
    <source>
        <dbReference type="SAM" id="MobiDB-lite"/>
    </source>
</evidence>
<keyword evidence="3" id="KW-1185">Reference proteome</keyword>
<feature type="region of interest" description="Disordered" evidence="1">
    <location>
        <begin position="26"/>
        <end position="61"/>
    </location>
</feature>
<sequence>MPEKLYTKKPFCEHSAYIAPKEPLSLGSEASPVHSSRMEVCPGNTHPATVQKSQLGSQWTRRDVEPDAARTLEQSKINPRSSPIFCQGFAGVLPDPDVTESSWSGMQWEETGHLWVSKKRACVTFCSKDKELPIRHKQHRKERWRVTPPRLTSPSQSPLVFSPLPETINSARGPQQARAGGGGQKERQKEGEGQPL</sequence>
<name>A0A9D3XQU0_9SAUR</name>
<feature type="region of interest" description="Disordered" evidence="1">
    <location>
        <begin position="134"/>
        <end position="196"/>
    </location>
</feature>
<protein>
    <submittedName>
        <fullName evidence="2">Uncharacterized protein</fullName>
    </submittedName>
</protein>
<dbReference type="EMBL" id="JAHDVG010000465">
    <property type="protein sequence ID" value="KAH1184402.1"/>
    <property type="molecule type" value="Genomic_DNA"/>
</dbReference>
<proteinExistence type="predicted"/>
<feature type="compositionally biased region" description="Basic and acidic residues" evidence="1">
    <location>
        <begin position="184"/>
        <end position="196"/>
    </location>
</feature>
<feature type="compositionally biased region" description="Polar residues" evidence="1">
    <location>
        <begin position="150"/>
        <end position="159"/>
    </location>
</feature>
<gene>
    <name evidence="2" type="ORF">KIL84_015018</name>
</gene>
<dbReference type="AlphaFoldDB" id="A0A9D3XQU0"/>
<feature type="compositionally biased region" description="Polar residues" evidence="1">
    <location>
        <begin position="46"/>
        <end position="59"/>
    </location>
</feature>